<reference evidence="1" key="1">
    <citation type="journal article" date="2015" name="Nature">
        <title>Complex archaea that bridge the gap between prokaryotes and eukaryotes.</title>
        <authorList>
            <person name="Spang A."/>
            <person name="Saw J.H."/>
            <person name="Jorgensen S.L."/>
            <person name="Zaremba-Niedzwiedzka K."/>
            <person name="Martijn J."/>
            <person name="Lind A.E."/>
            <person name="van Eijk R."/>
            <person name="Schleper C."/>
            <person name="Guy L."/>
            <person name="Ettema T.J."/>
        </authorList>
    </citation>
    <scope>NUCLEOTIDE SEQUENCE</scope>
</reference>
<evidence type="ECO:0000313" key="1">
    <source>
        <dbReference type="EMBL" id="KKL94940.1"/>
    </source>
</evidence>
<gene>
    <name evidence="1" type="ORF">LCGC14_1859650</name>
</gene>
<proteinExistence type="predicted"/>
<protein>
    <submittedName>
        <fullName evidence="1">Uncharacterized protein</fullName>
    </submittedName>
</protein>
<name>A0A0F9IMC6_9ZZZZ</name>
<accession>A0A0F9IMC6</accession>
<comment type="caution">
    <text evidence="1">The sequence shown here is derived from an EMBL/GenBank/DDBJ whole genome shotgun (WGS) entry which is preliminary data.</text>
</comment>
<sequence>MESFKLQYFTLRSFKYVDIWRATHFRFGLLKTKVFHDRHYHICIGHLRITI</sequence>
<dbReference type="EMBL" id="LAZR01018798">
    <property type="protein sequence ID" value="KKL94940.1"/>
    <property type="molecule type" value="Genomic_DNA"/>
</dbReference>
<dbReference type="AlphaFoldDB" id="A0A0F9IMC6"/>
<organism evidence="1">
    <name type="scientific">marine sediment metagenome</name>
    <dbReference type="NCBI Taxonomy" id="412755"/>
    <lineage>
        <taxon>unclassified sequences</taxon>
        <taxon>metagenomes</taxon>
        <taxon>ecological metagenomes</taxon>
    </lineage>
</organism>